<dbReference type="Proteomes" id="UP000034455">
    <property type="component" value="Unassembled WGS sequence"/>
</dbReference>
<keyword evidence="7 8" id="KW-0501">Molybdenum cofactor biosynthesis</keyword>
<comment type="similarity">
    <text evidence="8">Belongs to the MobA family.</text>
</comment>
<feature type="binding site" evidence="8">
    <location>
        <position position="65"/>
    </location>
    <ligand>
        <name>GTP</name>
        <dbReference type="ChEBI" id="CHEBI:37565"/>
    </ligand>
</feature>
<evidence type="ECO:0000256" key="6">
    <source>
        <dbReference type="ARBA" id="ARBA00023134"/>
    </source>
</evidence>
<evidence type="ECO:0000256" key="8">
    <source>
        <dbReference type="HAMAP-Rule" id="MF_00316"/>
    </source>
</evidence>
<evidence type="ECO:0000256" key="3">
    <source>
        <dbReference type="ARBA" id="ARBA00022723"/>
    </source>
</evidence>
<keyword evidence="1 8" id="KW-0963">Cytoplasm</keyword>
<protein>
    <recommendedName>
        <fullName evidence="8">Probable molybdenum cofactor guanylyltransferase</fullName>
        <shortName evidence="8">MoCo guanylyltransferase</shortName>
        <ecNumber evidence="8">2.7.7.77</ecNumber>
    </recommendedName>
    <alternativeName>
        <fullName evidence="8">GTP:molybdopterin guanylyltransferase</fullName>
    </alternativeName>
    <alternativeName>
        <fullName evidence="8">Mo-MPT guanylyltransferase</fullName>
    </alternativeName>
    <alternativeName>
        <fullName evidence="8">Molybdopterin guanylyltransferase</fullName>
    </alternativeName>
    <alternativeName>
        <fullName evidence="8">Molybdopterin-guanine dinucleotide synthase</fullName>
        <shortName evidence="8">MGD synthase</shortName>
    </alternativeName>
</protein>
<evidence type="ECO:0000259" key="9">
    <source>
        <dbReference type="Pfam" id="PF12804"/>
    </source>
</evidence>
<keyword evidence="3 8" id="KW-0479">Metal-binding</keyword>
<dbReference type="AlphaFoldDB" id="A0A0M2NZJ3"/>
<comment type="caution">
    <text evidence="10">The sequence shown here is derived from an EMBL/GenBank/DDBJ whole genome shotgun (WGS) entry which is preliminary data.</text>
</comment>
<feature type="domain" description="MobA-like NTP transferase" evidence="9">
    <location>
        <begin position="3"/>
        <end position="164"/>
    </location>
</feature>
<keyword evidence="6 8" id="KW-0342">GTP-binding</keyword>
<feature type="binding site" evidence="8">
    <location>
        <position position="18"/>
    </location>
    <ligand>
        <name>GTP</name>
        <dbReference type="ChEBI" id="CHEBI:37565"/>
    </ligand>
</feature>
<feature type="binding site" evidence="8">
    <location>
        <begin position="6"/>
        <end position="8"/>
    </location>
    <ligand>
        <name>GTP</name>
        <dbReference type="ChEBI" id="CHEBI:37565"/>
    </ligand>
</feature>
<dbReference type="InterPro" id="IPR025877">
    <property type="entry name" value="MobA-like_NTP_Trfase"/>
</dbReference>
<dbReference type="PANTHER" id="PTHR19136:SF81">
    <property type="entry name" value="MOLYBDENUM COFACTOR GUANYLYLTRANSFERASE"/>
    <property type="match status" value="1"/>
</dbReference>
<feature type="binding site" evidence="8">
    <location>
        <position position="97"/>
    </location>
    <ligand>
        <name>Mg(2+)</name>
        <dbReference type="ChEBI" id="CHEBI:18420"/>
    </ligand>
</feature>
<dbReference type="HAMAP" id="MF_00316">
    <property type="entry name" value="MobA"/>
    <property type="match status" value="1"/>
</dbReference>
<reference evidence="10 11" key="1">
    <citation type="submission" date="2015-03" db="EMBL/GenBank/DDBJ databases">
        <title>Genome Assembly of Staphylococcus cohnii subsp. cohnii strain G22B2.</title>
        <authorList>
            <person name="Nair G."/>
            <person name="Kaur G."/>
            <person name="Khatri I."/>
            <person name="Singh N.K."/>
            <person name="Sathyabama S."/>
            <person name="Maurya S.K."/>
            <person name="Subramanian S."/>
            <person name="Agrewala J.N."/>
            <person name="Mayilraj S."/>
        </authorList>
    </citation>
    <scope>NUCLEOTIDE SEQUENCE [LARGE SCALE GENOMIC DNA]</scope>
    <source>
        <strain evidence="10 11">G22B2</strain>
    </source>
</reference>
<comment type="domain">
    <text evidence="8">The N-terminal domain determines nucleotide recognition and specific binding, while the C-terminal domain determines the specific binding to the target protein.</text>
</comment>
<evidence type="ECO:0000313" key="11">
    <source>
        <dbReference type="Proteomes" id="UP000034455"/>
    </source>
</evidence>
<evidence type="ECO:0000256" key="1">
    <source>
        <dbReference type="ARBA" id="ARBA00022490"/>
    </source>
</evidence>
<evidence type="ECO:0000256" key="2">
    <source>
        <dbReference type="ARBA" id="ARBA00022679"/>
    </source>
</evidence>
<dbReference type="Gene3D" id="3.90.550.10">
    <property type="entry name" value="Spore Coat Polysaccharide Biosynthesis Protein SpsA, Chain A"/>
    <property type="match status" value="1"/>
</dbReference>
<dbReference type="PATRIC" id="fig|74704.6.peg.1823"/>
<dbReference type="GO" id="GO:0046872">
    <property type="term" value="F:metal ion binding"/>
    <property type="evidence" value="ECO:0007669"/>
    <property type="project" value="UniProtKB-KW"/>
</dbReference>
<dbReference type="GO" id="GO:0005525">
    <property type="term" value="F:GTP binding"/>
    <property type="evidence" value="ECO:0007669"/>
    <property type="project" value="UniProtKB-UniRule"/>
</dbReference>
<name>A0A0M2NZJ3_STACC</name>
<feature type="binding site" evidence="8">
    <location>
        <position position="97"/>
    </location>
    <ligand>
        <name>GTP</name>
        <dbReference type="ChEBI" id="CHEBI:37565"/>
    </ligand>
</feature>
<keyword evidence="5 8" id="KW-0460">Magnesium</keyword>
<comment type="subcellular location">
    <subcellularLocation>
        <location evidence="8">Cytoplasm</location>
    </subcellularLocation>
</comment>
<dbReference type="EMBL" id="LAKJ01000003">
    <property type="protein sequence ID" value="KKI65136.1"/>
    <property type="molecule type" value="Genomic_DNA"/>
</dbReference>
<comment type="caution">
    <text evidence="8">Lacks conserved residue(s) required for the propagation of feature annotation.</text>
</comment>
<dbReference type="CDD" id="cd02503">
    <property type="entry name" value="MobA"/>
    <property type="match status" value="1"/>
</dbReference>
<comment type="catalytic activity">
    <reaction evidence="8">
        <text>Mo-molybdopterin + GTP + H(+) = Mo-molybdopterin guanine dinucleotide + diphosphate</text>
        <dbReference type="Rhea" id="RHEA:34243"/>
        <dbReference type="ChEBI" id="CHEBI:15378"/>
        <dbReference type="ChEBI" id="CHEBI:33019"/>
        <dbReference type="ChEBI" id="CHEBI:37565"/>
        <dbReference type="ChEBI" id="CHEBI:71302"/>
        <dbReference type="ChEBI" id="CHEBI:71310"/>
        <dbReference type="EC" id="2.7.7.77"/>
    </reaction>
</comment>
<evidence type="ECO:0000313" key="10">
    <source>
        <dbReference type="EMBL" id="KKI65136.1"/>
    </source>
</evidence>
<dbReference type="SUPFAM" id="SSF53448">
    <property type="entry name" value="Nucleotide-diphospho-sugar transferases"/>
    <property type="match status" value="1"/>
</dbReference>
<dbReference type="PANTHER" id="PTHR19136">
    <property type="entry name" value="MOLYBDENUM COFACTOR GUANYLYLTRANSFERASE"/>
    <property type="match status" value="1"/>
</dbReference>
<dbReference type="GO" id="GO:0061603">
    <property type="term" value="F:molybdenum cofactor guanylyltransferase activity"/>
    <property type="evidence" value="ECO:0007669"/>
    <property type="project" value="UniProtKB-EC"/>
</dbReference>
<dbReference type="RefSeq" id="WP_019468086.1">
    <property type="nucleotide sequence ID" value="NZ_LAKJ01000003.1"/>
</dbReference>
<gene>
    <name evidence="8" type="primary">mobA</name>
    <name evidence="10" type="ORF">UF66_1779</name>
</gene>
<dbReference type="Pfam" id="PF12804">
    <property type="entry name" value="NTP_transf_3"/>
    <property type="match status" value="1"/>
</dbReference>
<organism evidence="10 11">
    <name type="scientific">Staphylococcus cohnii subsp. cohnii</name>
    <dbReference type="NCBI Taxonomy" id="74704"/>
    <lineage>
        <taxon>Bacteria</taxon>
        <taxon>Bacillati</taxon>
        <taxon>Bacillota</taxon>
        <taxon>Bacilli</taxon>
        <taxon>Bacillales</taxon>
        <taxon>Staphylococcaceae</taxon>
        <taxon>Staphylococcus</taxon>
        <taxon>Staphylococcus cohnii species complex</taxon>
    </lineage>
</organism>
<evidence type="ECO:0000256" key="4">
    <source>
        <dbReference type="ARBA" id="ARBA00022741"/>
    </source>
</evidence>
<sequence length="202" mass="23260">MKAIILAGGQSERFGKPKAFAKINTQMFYKRIVEVLEATNMFNEIIISTNETLAHEFDHNNIVIDHAKNKGKGPLVGIYSVMRRHSDETLFFVISVDTPMITQKAISKLYQFMVEHLIEDQLDIAGFQEDGMPIPTMAFYSPHTLSFIESALESGDYSLKNVYSKVKSDWLDVREIGSSDYWYKNINYQQDLIDLHHDIMNR</sequence>
<dbReference type="GO" id="GO:0005737">
    <property type="term" value="C:cytoplasm"/>
    <property type="evidence" value="ECO:0007669"/>
    <property type="project" value="UniProtKB-SubCell"/>
</dbReference>
<evidence type="ECO:0000256" key="5">
    <source>
        <dbReference type="ARBA" id="ARBA00022842"/>
    </source>
</evidence>
<accession>A0A0M2NZJ3</accession>
<dbReference type="NCBIfam" id="NF001457">
    <property type="entry name" value="PRK00317.1-3"/>
    <property type="match status" value="1"/>
</dbReference>
<proteinExistence type="inferred from homology"/>
<evidence type="ECO:0000256" key="7">
    <source>
        <dbReference type="ARBA" id="ARBA00023150"/>
    </source>
</evidence>
<dbReference type="GO" id="GO:0006777">
    <property type="term" value="P:Mo-molybdopterin cofactor biosynthetic process"/>
    <property type="evidence" value="ECO:0007669"/>
    <property type="project" value="UniProtKB-KW"/>
</dbReference>
<comment type="cofactor">
    <cofactor evidence="8">
        <name>Mg(2+)</name>
        <dbReference type="ChEBI" id="CHEBI:18420"/>
    </cofactor>
</comment>
<dbReference type="InterPro" id="IPR029044">
    <property type="entry name" value="Nucleotide-diphossugar_trans"/>
</dbReference>
<dbReference type="InterPro" id="IPR013482">
    <property type="entry name" value="Molybde_CF_guanTrfase"/>
</dbReference>
<keyword evidence="2 8" id="KW-0808">Transferase</keyword>
<comment type="function">
    <text evidence="8">Transfers a GMP moiety from GTP to Mo-molybdopterin (Mo-MPT) cofactor (Moco or molybdenum cofactor) to form Mo-molybdopterin guanine dinucleotide (Mo-MGD) cofactor.</text>
</comment>
<dbReference type="EC" id="2.7.7.77" evidence="8"/>
<keyword evidence="4 8" id="KW-0547">Nucleotide-binding</keyword>